<accession>A0ABM9YEJ9</accession>
<reference evidence="4" key="1">
    <citation type="submission" date="2008-12" db="EMBL/GenBank/DDBJ databases">
        <title>Annotation of the Yersinia mollaretii ATCC 43969 genome.</title>
        <authorList>
            <person name="Read T.D."/>
            <person name="Akmal A."/>
            <person name="Bishop-Lilly K."/>
            <person name="Chen P.E."/>
            <person name="Cook C."/>
            <person name="Kiley M.P."/>
            <person name="Lentz S."/>
            <person name="Mateczun A."/>
            <person name="Nagarajan N."/>
            <person name="Nolan N."/>
            <person name="Osborne B.I."/>
            <person name="Pop M."/>
            <person name="Sozhamannan S."/>
            <person name="Stewart A.C."/>
            <person name="Sulakvelidze A."/>
            <person name="Thomason B."/>
            <person name="Willner K."/>
            <person name="Zwick M.E."/>
        </authorList>
    </citation>
    <scope>NUCLEOTIDE SEQUENCE [LARGE SCALE GENOMIC DNA]</scope>
    <source>
        <strain evidence="4">ATCC 43969</strain>
    </source>
</reference>
<name>A0ABM9YEJ9_YERMW</name>
<dbReference type="SUPFAM" id="SSF55008">
    <property type="entry name" value="HMA, heavy metal-associated domain"/>
    <property type="match status" value="2"/>
</dbReference>
<protein>
    <submittedName>
        <fullName evidence="4">Copper-exporting P-type ATPase A</fullName>
    </submittedName>
</protein>
<dbReference type="CDD" id="cd00371">
    <property type="entry name" value="HMA"/>
    <property type="match status" value="2"/>
</dbReference>
<dbReference type="PROSITE" id="PS01047">
    <property type="entry name" value="HMA_1"/>
    <property type="match status" value="1"/>
</dbReference>
<dbReference type="PROSITE" id="PS50846">
    <property type="entry name" value="HMA_2"/>
    <property type="match status" value="2"/>
</dbReference>
<evidence type="ECO:0000256" key="2">
    <source>
        <dbReference type="SAM" id="MobiDB-lite"/>
    </source>
</evidence>
<feature type="domain" description="HMA" evidence="3">
    <location>
        <begin position="3"/>
        <end position="64"/>
    </location>
</feature>
<sequence length="176" mass="18654">MLQTTVLALNGLSCMNCAKRVKTALESREDVHHAEVNVHYAKVTGEAETKALIDAVQQAGYQAQEAQEPDVELQLSGLSCGHCTETTRKALEAVPGVIAAEVTLDSAKVYGKVDAQTLIEAVEQAGYHATLQGAQSPKTEPLTHSAPSQPEYQAAASSTIPAVTKTTPTGKKPFLR</sequence>
<feature type="region of interest" description="Disordered" evidence="2">
    <location>
        <begin position="130"/>
        <end position="176"/>
    </location>
</feature>
<dbReference type="EMBL" id="AALD02000001">
    <property type="protein sequence ID" value="EEQ12371.1"/>
    <property type="molecule type" value="Genomic_DNA"/>
</dbReference>
<dbReference type="Gene3D" id="3.30.70.100">
    <property type="match status" value="2"/>
</dbReference>
<dbReference type="InterPro" id="IPR006121">
    <property type="entry name" value="HMA_dom"/>
</dbReference>
<evidence type="ECO:0000259" key="3">
    <source>
        <dbReference type="PROSITE" id="PS50846"/>
    </source>
</evidence>
<keyword evidence="1" id="KW-0479">Metal-binding</keyword>
<dbReference type="Proteomes" id="UP000003027">
    <property type="component" value="Unassembled WGS sequence"/>
</dbReference>
<feature type="compositionally biased region" description="Polar residues" evidence="2">
    <location>
        <begin position="145"/>
        <end position="169"/>
    </location>
</feature>
<evidence type="ECO:0000313" key="5">
    <source>
        <dbReference type="Proteomes" id="UP000003027"/>
    </source>
</evidence>
<evidence type="ECO:0000256" key="1">
    <source>
        <dbReference type="ARBA" id="ARBA00022723"/>
    </source>
</evidence>
<organism evidence="4 5">
    <name type="scientific">Yersinia mollaretii (strain ATCC 43969 / DSM 18520 / CIP 103324 / CNY 7263 / WAIP 204)</name>
    <dbReference type="NCBI Taxonomy" id="349967"/>
    <lineage>
        <taxon>Bacteria</taxon>
        <taxon>Pseudomonadati</taxon>
        <taxon>Pseudomonadota</taxon>
        <taxon>Gammaproteobacteria</taxon>
        <taxon>Enterobacterales</taxon>
        <taxon>Yersiniaceae</taxon>
        <taxon>Yersinia</taxon>
    </lineage>
</organism>
<feature type="domain" description="HMA" evidence="3">
    <location>
        <begin position="69"/>
        <end position="130"/>
    </location>
</feature>
<proteinExistence type="predicted"/>
<dbReference type="InterPro" id="IPR036163">
    <property type="entry name" value="HMA_dom_sf"/>
</dbReference>
<gene>
    <name evidence="4" type="ORF">ymoll0001_10410</name>
</gene>
<comment type="caution">
    <text evidence="4">The sequence shown here is derived from an EMBL/GenBank/DDBJ whole genome shotgun (WGS) entry which is preliminary data.</text>
</comment>
<dbReference type="PANTHER" id="PTHR46594:SF4">
    <property type="entry name" value="P-TYPE CATION-TRANSPORTING ATPASE"/>
    <property type="match status" value="1"/>
</dbReference>
<evidence type="ECO:0000313" key="4">
    <source>
        <dbReference type="EMBL" id="EEQ12371.1"/>
    </source>
</evidence>
<dbReference type="InterPro" id="IPR017969">
    <property type="entry name" value="Heavy-metal-associated_CS"/>
</dbReference>
<dbReference type="Pfam" id="PF00403">
    <property type="entry name" value="HMA"/>
    <property type="match status" value="2"/>
</dbReference>
<dbReference type="PANTHER" id="PTHR46594">
    <property type="entry name" value="P-TYPE CATION-TRANSPORTING ATPASE"/>
    <property type="match status" value="1"/>
</dbReference>
<keyword evidence="5" id="KW-1185">Reference proteome</keyword>